<keyword evidence="2" id="KW-0547">Nucleotide-binding</keyword>
<dbReference type="InterPro" id="IPR027417">
    <property type="entry name" value="P-loop_NTPase"/>
</dbReference>
<comment type="caution">
    <text evidence="10">The sequence shown here is derived from an EMBL/GenBank/DDBJ whole genome shotgun (WGS) entry which is preliminary data.</text>
</comment>
<evidence type="ECO:0000259" key="9">
    <source>
        <dbReference type="Pfam" id="PF13087"/>
    </source>
</evidence>
<evidence type="ECO:0000313" key="11">
    <source>
        <dbReference type="Proteomes" id="UP000256220"/>
    </source>
</evidence>
<evidence type="ECO:0000256" key="3">
    <source>
        <dbReference type="ARBA" id="ARBA00022801"/>
    </source>
</evidence>
<evidence type="ECO:0000256" key="6">
    <source>
        <dbReference type="SAM" id="Coils"/>
    </source>
</evidence>
<feature type="region of interest" description="Disordered" evidence="7">
    <location>
        <begin position="181"/>
        <end position="212"/>
    </location>
</feature>
<dbReference type="Proteomes" id="UP000256220">
    <property type="component" value="Unassembled WGS sequence"/>
</dbReference>
<proteinExistence type="inferred from homology"/>
<keyword evidence="11" id="KW-1185">Reference proteome</keyword>
<dbReference type="Gene3D" id="3.40.50.300">
    <property type="entry name" value="P-loop containing nucleotide triphosphate hydrolases"/>
    <property type="match status" value="3"/>
</dbReference>
<dbReference type="InterPro" id="IPR041677">
    <property type="entry name" value="DNA2/NAM7_AAA_11"/>
</dbReference>
<name>A0A2P2FYY8_AMYLU</name>
<dbReference type="GO" id="GO:0016787">
    <property type="term" value="F:hydrolase activity"/>
    <property type="evidence" value="ECO:0007669"/>
    <property type="project" value="UniProtKB-KW"/>
</dbReference>
<evidence type="ECO:0000313" key="10">
    <source>
        <dbReference type="EMBL" id="KFU81950.1"/>
    </source>
</evidence>
<dbReference type="PANTHER" id="PTHR43788">
    <property type="entry name" value="DNA2/NAM7 HELICASE FAMILY MEMBER"/>
    <property type="match status" value="1"/>
</dbReference>
<dbReference type="GO" id="GO:0005524">
    <property type="term" value="F:ATP binding"/>
    <property type="evidence" value="ECO:0007669"/>
    <property type="project" value="UniProtKB-KW"/>
</dbReference>
<feature type="coiled-coil region" evidence="6">
    <location>
        <begin position="641"/>
        <end position="703"/>
    </location>
</feature>
<evidence type="ECO:0008006" key="12">
    <source>
        <dbReference type="Google" id="ProtNLM"/>
    </source>
</evidence>
<protein>
    <recommendedName>
        <fullName evidence="12">DNA helicase</fullName>
    </recommendedName>
</protein>
<dbReference type="GO" id="GO:0043139">
    <property type="term" value="F:5'-3' DNA helicase activity"/>
    <property type="evidence" value="ECO:0007669"/>
    <property type="project" value="TreeGrafter"/>
</dbReference>
<organism evidence="10 11">
    <name type="scientific">Amycolatopsis lurida NRRL 2430</name>
    <dbReference type="NCBI Taxonomy" id="1460371"/>
    <lineage>
        <taxon>Bacteria</taxon>
        <taxon>Bacillati</taxon>
        <taxon>Actinomycetota</taxon>
        <taxon>Actinomycetes</taxon>
        <taxon>Pseudonocardiales</taxon>
        <taxon>Pseudonocardiaceae</taxon>
        <taxon>Amycolatopsis</taxon>
    </lineage>
</organism>
<keyword evidence="4" id="KW-0347">Helicase</keyword>
<evidence type="ECO:0000256" key="7">
    <source>
        <dbReference type="SAM" id="MobiDB-lite"/>
    </source>
</evidence>
<dbReference type="SUPFAM" id="SSF52540">
    <property type="entry name" value="P-loop containing nucleoside triphosphate hydrolases"/>
    <property type="match status" value="1"/>
</dbReference>
<dbReference type="PANTHER" id="PTHR43788:SF8">
    <property type="entry name" value="DNA-BINDING PROTEIN SMUBP-2"/>
    <property type="match status" value="1"/>
</dbReference>
<dbReference type="Pfam" id="PF13087">
    <property type="entry name" value="AAA_12"/>
    <property type="match status" value="1"/>
</dbReference>
<dbReference type="InterPro" id="IPR041679">
    <property type="entry name" value="DNA2/NAM7-like_C"/>
</dbReference>
<sequence length="1102" mass="119675">MPKGKVWQFSVYGGIYGLPAAREALAAVFGRENNEFVERDDSDTAMFAFTLDAEGYLVEDSPCLSACAWAISRLQKPGPDAPGWLEGFKTEEKAFVAALNRLAPPKPVRSGSRGNGFAAKAGKAVLGQLKGAAADAVTTGAKATGDAVKVTTAAALTTVAGPLIGGIAGAAAGTFVEKLLTPPAPKPESATAATGATSDQQTTEPPLSEPPLMTPQLVHAFVSRLGAALDVTDLLKVEGVRVKCVQVHQRTADEASEQNFLNSFISDDLLRIEAAVRDGDVGPGIDSYLADTASIPVGNRIDVRSFPETVVGKVAPKHIPGGRWPTAIDRPLAVSQQFAVNEIMGEFASASGVFAVNGPPGTGKTTMLRDVVAAVVVDRAQRIVDLRVAHPTDAFAERTDRVPLRPKYTATVHWLRPELTGSEIVVATAGNKAAANITMEIPGIDAVRGAEDAACGADYFTELASNVLGAEAWGLIAAKLGKRSNRGTFVKRFWWGDQAGGGSASAPEQPAPIKGMKEILEDAAARPLTADIWAESVRRFKQVRAEVDELTAQRQQAADVIDRLVPRKAGLVDLRATVDAARTATAHHTAALAEANAKLVVVEKKAADAGEACDEHAARQPNFWVSLSTFFRAGREWDTKRRKLDRALDDAKAAVEAVRSTVAIHRAAVGEASTAQRRHEVRLQKTLHEIAALENQLAQARARWPERLPYRADFATDEEFQLCTPWADAAYTEARNRLFLEALRLHKTFILGAEPRLKDNLDVAMAMLREGLRMPAETLRMVWQSFFLVVPVVSTTFASLPHLFRGLERETFGWLFIDEAGQATPQQALGGIWRARRSVIVGDPQQLKPIVPLPLSAQHALRRNHRVDEQWTPENASVQRLADRSARFGTSLPEPDGNGRVWVGAPLRVHRRCERLMFGISNDIAYGGDLMIYGTQVKGDYPGHSAWIDVRGPSSDNWVPEEGKALAHLLDELKRDGIAPEEIRVISPFRDTVRGATGVSSNRLGWTFARENVGTVHTVQGQESNVIILVLGSAPRKVRAREWAAETPNLLNVAVSRAKRRIYVIGNRGLWREQRFFETLAARLSVRAWPMDDLPDNVHRTF</sequence>
<dbReference type="AlphaFoldDB" id="A0A2P2FYY8"/>
<keyword evidence="5" id="KW-0067">ATP-binding</keyword>
<gene>
    <name evidence="10" type="ORF">BB31_06305</name>
</gene>
<dbReference type="InterPro" id="IPR050534">
    <property type="entry name" value="Coronavir_polyprotein_1ab"/>
</dbReference>
<evidence type="ECO:0000256" key="1">
    <source>
        <dbReference type="ARBA" id="ARBA00007913"/>
    </source>
</evidence>
<dbReference type="CDD" id="cd18808">
    <property type="entry name" value="SF1_C_Upf1"/>
    <property type="match status" value="1"/>
</dbReference>
<feature type="domain" description="DNA2/NAM7 helicase helicase" evidence="8">
    <location>
        <begin position="343"/>
        <end position="851"/>
    </location>
</feature>
<comment type="similarity">
    <text evidence="1">Belongs to the DNA2/NAM7 helicase family.</text>
</comment>
<evidence type="ECO:0000259" key="8">
    <source>
        <dbReference type="Pfam" id="PF13086"/>
    </source>
</evidence>
<dbReference type="EMBL" id="JFBM01000004">
    <property type="protein sequence ID" value="KFU81950.1"/>
    <property type="molecule type" value="Genomic_DNA"/>
</dbReference>
<feature type="compositionally biased region" description="Polar residues" evidence="7">
    <location>
        <begin position="191"/>
        <end position="205"/>
    </location>
</feature>
<dbReference type="InterPro" id="IPR047187">
    <property type="entry name" value="SF1_C_Upf1"/>
</dbReference>
<evidence type="ECO:0000256" key="5">
    <source>
        <dbReference type="ARBA" id="ARBA00022840"/>
    </source>
</evidence>
<keyword evidence="6" id="KW-0175">Coiled coil</keyword>
<evidence type="ECO:0000256" key="4">
    <source>
        <dbReference type="ARBA" id="ARBA00022806"/>
    </source>
</evidence>
<evidence type="ECO:0000256" key="2">
    <source>
        <dbReference type="ARBA" id="ARBA00022741"/>
    </source>
</evidence>
<feature type="domain" description="DNA2/NAM7 helicase-like C-terminal" evidence="9">
    <location>
        <begin position="960"/>
        <end position="1068"/>
    </location>
</feature>
<accession>A0A2P2FYY8</accession>
<reference evidence="10 11" key="1">
    <citation type="journal article" date="2014" name="Genome Announc.">
        <title>Draft Genome Sequence of Amycolatopsis lurida NRRL 2430, Producer of the Glycopeptide Family Antibiotic Ristocetin.</title>
        <authorList>
            <person name="Kwun M.J."/>
            <person name="Hong H.J."/>
        </authorList>
    </citation>
    <scope>NUCLEOTIDE SEQUENCE [LARGE SCALE GENOMIC DNA]</scope>
    <source>
        <strain evidence="10 11">NRRL 2430</strain>
    </source>
</reference>
<keyword evidence="3" id="KW-0378">Hydrolase</keyword>
<dbReference type="Pfam" id="PF13086">
    <property type="entry name" value="AAA_11"/>
    <property type="match status" value="1"/>
</dbReference>